<organism evidence="2 3">
    <name type="scientific">Dichanthelium oligosanthes</name>
    <dbReference type="NCBI Taxonomy" id="888268"/>
    <lineage>
        <taxon>Eukaryota</taxon>
        <taxon>Viridiplantae</taxon>
        <taxon>Streptophyta</taxon>
        <taxon>Embryophyta</taxon>
        <taxon>Tracheophyta</taxon>
        <taxon>Spermatophyta</taxon>
        <taxon>Magnoliopsida</taxon>
        <taxon>Liliopsida</taxon>
        <taxon>Poales</taxon>
        <taxon>Poaceae</taxon>
        <taxon>PACMAD clade</taxon>
        <taxon>Panicoideae</taxon>
        <taxon>Panicodae</taxon>
        <taxon>Paniceae</taxon>
        <taxon>Dichantheliinae</taxon>
        <taxon>Dichanthelium</taxon>
    </lineage>
</organism>
<accession>A0A1E5VA13</accession>
<feature type="region of interest" description="Disordered" evidence="1">
    <location>
        <begin position="26"/>
        <end position="74"/>
    </location>
</feature>
<evidence type="ECO:0000256" key="1">
    <source>
        <dbReference type="SAM" id="MobiDB-lite"/>
    </source>
</evidence>
<protein>
    <submittedName>
        <fullName evidence="2">Uncharacterized protein</fullName>
    </submittedName>
</protein>
<reference evidence="2 3" key="1">
    <citation type="submission" date="2016-09" db="EMBL/GenBank/DDBJ databases">
        <title>The draft genome of Dichanthelium oligosanthes: A C3 panicoid grass species.</title>
        <authorList>
            <person name="Studer A.J."/>
            <person name="Schnable J.C."/>
            <person name="Brutnell T.P."/>
        </authorList>
    </citation>
    <scope>NUCLEOTIDE SEQUENCE [LARGE SCALE GENOMIC DNA]</scope>
    <source>
        <strain evidence="3">cv. Kellogg 1175</strain>
        <tissue evidence="2">Leaf</tissue>
    </source>
</reference>
<comment type="caution">
    <text evidence="2">The sequence shown here is derived from an EMBL/GenBank/DDBJ whole genome shotgun (WGS) entry which is preliminary data.</text>
</comment>
<evidence type="ECO:0000313" key="3">
    <source>
        <dbReference type="Proteomes" id="UP000095767"/>
    </source>
</evidence>
<dbReference type="EMBL" id="LWDX02046854">
    <property type="protein sequence ID" value="OEL21907.1"/>
    <property type="molecule type" value="Genomic_DNA"/>
</dbReference>
<dbReference type="Proteomes" id="UP000095767">
    <property type="component" value="Unassembled WGS sequence"/>
</dbReference>
<proteinExistence type="predicted"/>
<name>A0A1E5VA13_9POAL</name>
<evidence type="ECO:0000313" key="2">
    <source>
        <dbReference type="EMBL" id="OEL21907.1"/>
    </source>
</evidence>
<dbReference type="AlphaFoldDB" id="A0A1E5VA13"/>
<gene>
    <name evidence="2" type="ORF">BAE44_0017074</name>
</gene>
<feature type="compositionally biased region" description="Polar residues" evidence="1">
    <location>
        <begin position="45"/>
        <end position="60"/>
    </location>
</feature>
<keyword evidence="3" id="KW-1185">Reference proteome</keyword>
<sequence>MPPGRGHSFPSASCVNAAHFRVAQHSWKGGPWPREMPNRHGTIPLANSKQTMGQGTQTNAKELKNRGSCTEGTR</sequence>